<feature type="region of interest" description="Disordered" evidence="1">
    <location>
        <begin position="1"/>
        <end position="40"/>
    </location>
</feature>
<proteinExistence type="predicted"/>
<organism evidence="2 3">
    <name type="scientific">Paraphaeosphaeria sporulosa</name>
    <dbReference type="NCBI Taxonomy" id="1460663"/>
    <lineage>
        <taxon>Eukaryota</taxon>
        <taxon>Fungi</taxon>
        <taxon>Dikarya</taxon>
        <taxon>Ascomycota</taxon>
        <taxon>Pezizomycotina</taxon>
        <taxon>Dothideomycetes</taxon>
        <taxon>Pleosporomycetidae</taxon>
        <taxon>Pleosporales</taxon>
        <taxon>Massarineae</taxon>
        <taxon>Didymosphaeriaceae</taxon>
        <taxon>Paraphaeosphaeria</taxon>
    </lineage>
</organism>
<feature type="non-terminal residue" evidence="2">
    <location>
        <position position="102"/>
    </location>
</feature>
<evidence type="ECO:0000313" key="3">
    <source>
        <dbReference type="Proteomes" id="UP000077069"/>
    </source>
</evidence>
<evidence type="ECO:0000313" key="2">
    <source>
        <dbReference type="EMBL" id="OAG12947.1"/>
    </source>
</evidence>
<gene>
    <name evidence="2" type="ORF">CC84DRAFT_1160188</name>
</gene>
<dbReference type="GeneID" id="28760917"/>
<evidence type="ECO:0000256" key="1">
    <source>
        <dbReference type="SAM" id="MobiDB-lite"/>
    </source>
</evidence>
<dbReference type="InParanoid" id="A0A177D147"/>
<sequence length="102" mass="11084">MPRKPPPTPTQDLDSTRRPSNTIPIPCPPPRGPPSSTLANPRLRQTAASRGLARANATTVPELGAIDRSWGALRNDVCMPDARTVFSSSRWICSTVWHAQSL</sequence>
<dbReference type="Proteomes" id="UP000077069">
    <property type="component" value="Unassembled WGS sequence"/>
</dbReference>
<keyword evidence="3" id="KW-1185">Reference proteome</keyword>
<dbReference type="EMBL" id="KV441548">
    <property type="protein sequence ID" value="OAG12947.1"/>
    <property type="molecule type" value="Genomic_DNA"/>
</dbReference>
<accession>A0A177D147</accession>
<name>A0A177D147_9PLEO</name>
<dbReference type="AlphaFoldDB" id="A0A177D147"/>
<reference evidence="2 3" key="1">
    <citation type="submission" date="2016-05" db="EMBL/GenBank/DDBJ databases">
        <title>Comparative analysis of secretome profiles of manganese(II)-oxidizing ascomycete fungi.</title>
        <authorList>
            <consortium name="DOE Joint Genome Institute"/>
            <person name="Zeiner C.A."/>
            <person name="Purvine S.O."/>
            <person name="Zink E.M."/>
            <person name="Wu S."/>
            <person name="Pasa-Tolic L."/>
            <person name="Chaput D.L."/>
            <person name="Haridas S."/>
            <person name="Grigoriev I.V."/>
            <person name="Santelli C.M."/>
            <person name="Hansel C.M."/>
        </authorList>
    </citation>
    <scope>NUCLEOTIDE SEQUENCE [LARGE SCALE GENOMIC DNA]</scope>
    <source>
        <strain evidence="2 3">AP3s5-JAC2a</strain>
    </source>
</reference>
<dbReference type="RefSeq" id="XP_018043312.1">
    <property type="nucleotide sequence ID" value="XM_018177431.1"/>
</dbReference>
<protein>
    <submittedName>
        <fullName evidence="2">Uncharacterized protein</fullName>
    </submittedName>
</protein>